<protein>
    <submittedName>
        <fullName evidence="3">WYL domain-containing protein</fullName>
    </submittedName>
</protein>
<dbReference type="Proteomes" id="UP000766609">
    <property type="component" value="Unassembled WGS sequence"/>
</dbReference>
<reference evidence="3 4" key="1">
    <citation type="submission" date="2021-06" db="EMBL/GenBank/DDBJ databases">
        <title>44 bacteria genomes isolated from Dapeng, Shenzhen.</title>
        <authorList>
            <person name="Zheng W."/>
            <person name="Yu S."/>
            <person name="Huang Y."/>
        </authorList>
    </citation>
    <scope>NUCLEOTIDE SEQUENCE [LARGE SCALE GENOMIC DNA]</scope>
    <source>
        <strain evidence="3 4">DP5N14-6</strain>
    </source>
</reference>
<keyword evidence="4" id="KW-1185">Reference proteome</keyword>
<dbReference type="Pfam" id="PF13280">
    <property type="entry name" value="WYL"/>
    <property type="match status" value="1"/>
</dbReference>
<name>A0ABS7N2I3_9BACT</name>
<sequence length="289" mass="33959">MHRISLILSQARRGGFTWEFLLDKMEVEFGIQGLEGGYSIRTFQRDLTTIREVYGIDIQFNKRLKKYLINEDDSEPIRMHLLESLDIINAFELASDLGQFVFFDGRRAGGTEHLSPLIGAIKKRVKVRFRHFKNWIETEDFREVSPLALKQVKYSWYLIALNEKEELRNYGLDRIHDLSTTPQKFERPENLNFKEYYQHVFGILNDSTLPVENILLHFSKQQGHYIRSMPIHPSQIIEKDDENGLIVSLQLKINHELISEILSYGDQVKVLEPEVLSERVRRIANKITR</sequence>
<proteinExistence type="predicted"/>
<evidence type="ECO:0000313" key="3">
    <source>
        <dbReference type="EMBL" id="MBY5950536.1"/>
    </source>
</evidence>
<dbReference type="Pfam" id="PF25583">
    <property type="entry name" value="WCX"/>
    <property type="match status" value="1"/>
</dbReference>
<comment type="caution">
    <text evidence="3">The sequence shown here is derived from an EMBL/GenBank/DDBJ whole genome shotgun (WGS) entry which is preliminary data.</text>
</comment>
<accession>A0ABS7N2I3</accession>
<feature type="domain" description="WCX" evidence="2">
    <location>
        <begin position="213"/>
        <end position="286"/>
    </location>
</feature>
<organism evidence="3 4">
    <name type="scientific">Algoriphagus marincola</name>
    <dbReference type="NCBI Taxonomy" id="264027"/>
    <lineage>
        <taxon>Bacteria</taxon>
        <taxon>Pseudomonadati</taxon>
        <taxon>Bacteroidota</taxon>
        <taxon>Cytophagia</taxon>
        <taxon>Cytophagales</taxon>
        <taxon>Cyclobacteriaceae</taxon>
        <taxon>Algoriphagus</taxon>
    </lineage>
</organism>
<dbReference type="EMBL" id="JAHVHP010000001">
    <property type="protein sequence ID" value="MBY5950536.1"/>
    <property type="molecule type" value="Genomic_DNA"/>
</dbReference>
<evidence type="ECO:0000259" key="2">
    <source>
        <dbReference type="Pfam" id="PF25583"/>
    </source>
</evidence>
<dbReference type="InterPro" id="IPR057727">
    <property type="entry name" value="WCX_dom"/>
</dbReference>
<evidence type="ECO:0000259" key="1">
    <source>
        <dbReference type="Pfam" id="PF13280"/>
    </source>
</evidence>
<dbReference type="RefSeq" id="WP_222583443.1">
    <property type="nucleotide sequence ID" value="NZ_JAHVHP010000001.1"/>
</dbReference>
<evidence type="ECO:0000313" key="4">
    <source>
        <dbReference type="Proteomes" id="UP000766609"/>
    </source>
</evidence>
<dbReference type="PANTHER" id="PTHR34580:SF9">
    <property type="entry name" value="SLL5097 PROTEIN"/>
    <property type="match status" value="1"/>
</dbReference>
<dbReference type="PANTHER" id="PTHR34580">
    <property type="match status" value="1"/>
</dbReference>
<dbReference type="InterPro" id="IPR026881">
    <property type="entry name" value="WYL_dom"/>
</dbReference>
<dbReference type="InterPro" id="IPR051534">
    <property type="entry name" value="CBASS_pafABC_assoc_protein"/>
</dbReference>
<feature type="domain" description="WYL" evidence="1">
    <location>
        <begin position="112"/>
        <end position="178"/>
    </location>
</feature>
<gene>
    <name evidence="3" type="ORF">KUV23_06100</name>
</gene>
<dbReference type="PROSITE" id="PS52050">
    <property type="entry name" value="WYL"/>
    <property type="match status" value="1"/>
</dbReference>